<proteinExistence type="inferred from homology"/>
<evidence type="ECO:0000256" key="10">
    <source>
        <dbReference type="ARBA" id="ARBA00023014"/>
    </source>
</evidence>
<dbReference type="GO" id="GO:0051536">
    <property type="term" value="F:iron-sulfur cluster binding"/>
    <property type="evidence" value="ECO:0007669"/>
    <property type="project" value="UniProtKB-KW"/>
</dbReference>
<evidence type="ECO:0000256" key="2">
    <source>
        <dbReference type="ARBA" id="ARBA00009189"/>
    </source>
</evidence>
<dbReference type="CDD" id="cd09637">
    <property type="entry name" value="Cas4_I-A_I-B_I-C_I-D_II-B"/>
    <property type="match status" value="1"/>
</dbReference>
<reference evidence="16" key="1">
    <citation type="journal article" date="2012" name="J. Bacteriol.">
        <title>Genome sequence of the haloalkaliphilic methanotrophic bacterium Methylomicrobium alcaliphilum 20Z.</title>
        <authorList>
            <person name="Vuilleumier S."/>
            <person name="Khmelenina V.N."/>
            <person name="Bringel F."/>
            <person name="Reshetnikov A.S."/>
            <person name="Lajus A."/>
            <person name="Mangenot S."/>
            <person name="Rouy Z."/>
            <person name="Op den Camp H.J."/>
            <person name="Jetten M.S."/>
            <person name="Dispirito A.A."/>
            <person name="Dunfield P."/>
            <person name="Klotz M.G."/>
            <person name="Semrau J.D."/>
            <person name="Stein L.Y."/>
            <person name="Barbe V."/>
            <person name="Medigue C."/>
            <person name="Trotsenko Y.A."/>
            <person name="Kalyuzhnaya M.G."/>
        </authorList>
    </citation>
    <scope>NUCLEOTIDE SEQUENCE [LARGE SCALE GENOMIC DNA]</scope>
    <source>
        <strain evidence="16">DSM 19304 / NCIMB 14124 / VKM B-2133 / 20Z</strain>
    </source>
</reference>
<evidence type="ECO:0000256" key="8">
    <source>
        <dbReference type="ARBA" id="ARBA00022839"/>
    </source>
</evidence>
<dbReference type="InterPro" id="IPR051827">
    <property type="entry name" value="Cas4_exonuclease"/>
</dbReference>
<accession>G4SWY4</accession>
<evidence type="ECO:0000256" key="11">
    <source>
        <dbReference type="ARBA" id="ARBA00023118"/>
    </source>
</evidence>
<dbReference type="InterPro" id="IPR022765">
    <property type="entry name" value="Dna2/Cas4_DUF83"/>
</dbReference>
<dbReference type="AlphaFoldDB" id="G4SWY4"/>
<dbReference type="Gene3D" id="3.90.320.10">
    <property type="match status" value="1"/>
</dbReference>
<gene>
    <name evidence="15" type="ordered locus">MEALZ_1350</name>
</gene>
<dbReference type="NCBIfam" id="TIGR00372">
    <property type="entry name" value="cas4"/>
    <property type="match status" value="1"/>
</dbReference>
<dbReference type="InterPro" id="IPR011604">
    <property type="entry name" value="PDDEXK-like_dom_sf"/>
</dbReference>
<dbReference type="GO" id="GO:0051607">
    <property type="term" value="P:defense response to virus"/>
    <property type="evidence" value="ECO:0007669"/>
    <property type="project" value="UniProtKB-KW"/>
</dbReference>
<keyword evidence="9 13" id="KW-0408">Iron</keyword>
<dbReference type="HOGENOM" id="CLU_102055_1_1_6"/>
<feature type="domain" description="DUF83" evidence="14">
    <location>
        <begin position="15"/>
        <end position="190"/>
    </location>
</feature>
<evidence type="ECO:0000256" key="6">
    <source>
        <dbReference type="ARBA" id="ARBA00022723"/>
    </source>
</evidence>
<keyword evidence="5 13" id="KW-0540">Nuclease</keyword>
<evidence type="ECO:0000256" key="1">
    <source>
        <dbReference type="ARBA" id="ARBA00001966"/>
    </source>
</evidence>
<comment type="cofactor">
    <cofactor evidence="1">
        <name>[4Fe-4S] cluster</name>
        <dbReference type="ChEBI" id="CHEBI:49883"/>
    </cofactor>
</comment>
<evidence type="ECO:0000256" key="7">
    <source>
        <dbReference type="ARBA" id="ARBA00022801"/>
    </source>
</evidence>
<keyword evidence="6 13" id="KW-0479">Metal-binding</keyword>
<dbReference type="STRING" id="1091494.MEALZ_1350"/>
<dbReference type="KEGG" id="mah:MEALZ_1350"/>
<dbReference type="EC" id="3.1.12.1" evidence="3 13"/>
<comment type="cofactor">
    <cofactor evidence="13">
        <name>iron-sulfur cluster</name>
        <dbReference type="ChEBI" id="CHEBI:30408"/>
    </cofactor>
</comment>
<dbReference type="GO" id="GO:0046872">
    <property type="term" value="F:metal ion binding"/>
    <property type="evidence" value="ECO:0007669"/>
    <property type="project" value="UniProtKB-KW"/>
</dbReference>
<evidence type="ECO:0000256" key="3">
    <source>
        <dbReference type="ARBA" id="ARBA00012768"/>
    </source>
</evidence>
<keyword evidence="16" id="KW-1185">Reference proteome</keyword>
<comment type="cofactor">
    <cofactor evidence="13">
        <name>Mg(2+)</name>
        <dbReference type="ChEBI" id="CHEBI:18420"/>
    </cofactor>
    <cofactor evidence="13">
        <name>Mn(2+)</name>
        <dbReference type="ChEBI" id="CHEBI:29035"/>
    </cofactor>
    <text evidence="13">Mg(2+) or Mn(2+) required for ssDNA cleavage activity.</text>
</comment>
<dbReference type="PANTHER" id="PTHR36531">
    <property type="entry name" value="CRISPR-ASSOCIATED EXONUCLEASE CAS4"/>
    <property type="match status" value="1"/>
</dbReference>
<evidence type="ECO:0000256" key="13">
    <source>
        <dbReference type="RuleBase" id="RU365022"/>
    </source>
</evidence>
<organism evidence="15 16">
    <name type="scientific">Methylotuvimicrobium alcaliphilum (strain DSM 19304 / NCIMB 14124 / VKM B-2133 / 20Z)</name>
    <name type="common">Methylomicrobium alcaliphilum</name>
    <dbReference type="NCBI Taxonomy" id="1091494"/>
    <lineage>
        <taxon>Bacteria</taxon>
        <taxon>Pseudomonadati</taxon>
        <taxon>Pseudomonadota</taxon>
        <taxon>Gammaproteobacteria</taxon>
        <taxon>Methylococcales</taxon>
        <taxon>Methylococcaceae</taxon>
        <taxon>Methylotuvimicrobium</taxon>
    </lineage>
</organism>
<evidence type="ECO:0000256" key="4">
    <source>
        <dbReference type="ARBA" id="ARBA00020049"/>
    </source>
</evidence>
<dbReference type="RefSeq" id="WP_014147835.1">
    <property type="nucleotide sequence ID" value="NC_016112.1"/>
</dbReference>
<keyword evidence="11 13" id="KW-0051">Antiviral defense</keyword>
<dbReference type="PATRIC" id="fig|271065.3.peg.1375"/>
<dbReference type="GO" id="GO:0004527">
    <property type="term" value="F:exonuclease activity"/>
    <property type="evidence" value="ECO:0007669"/>
    <property type="project" value="UniProtKB-KW"/>
</dbReference>
<dbReference type="Proteomes" id="UP000008315">
    <property type="component" value="Chromosome"/>
</dbReference>
<dbReference type="EMBL" id="FO082060">
    <property type="protein sequence ID" value="CCE23039.1"/>
    <property type="molecule type" value="Genomic_DNA"/>
</dbReference>
<evidence type="ECO:0000256" key="12">
    <source>
        <dbReference type="ARBA" id="ARBA00023211"/>
    </source>
</evidence>
<evidence type="ECO:0000256" key="5">
    <source>
        <dbReference type="ARBA" id="ARBA00022722"/>
    </source>
</evidence>
<dbReference type="PANTHER" id="PTHR36531:SF6">
    <property type="entry name" value="DNA REPLICATION ATP-DEPENDENT HELICASE_NUCLEASE DNA2"/>
    <property type="match status" value="1"/>
</dbReference>
<evidence type="ECO:0000259" key="14">
    <source>
        <dbReference type="Pfam" id="PF01930"/>
    </source>
</evidence>
<evidence type="ECO:0000313" key="16">
    <source>
        <dbReference type="Proteomes" id="UP000008315"/>
    </source>
</evidence>
<comment type="similarity">
    <text evidence="2 13">Belongs to the CRISPR-associated exonuclease Cas4 family.</text>
</comment>
<protein>
    <recommendedName>
        <fullName evidence="4 13">CRISPR-associated exonuclease Cas4</fullName>
        <ecNumber evidence="3 13">3.1.12.1</ecNumber>
    </recommendedName>
</protein>
<sequence length="218" mass="25428">MVNNIADSIEKIPLSALNQYVYCPRRCYLIHAEGEFTDNVHTESGSREHERVDTLLHEIKQDVRIEFALPVWSDRLGLTGRCDVVEFRSDGIVYPVEYKHGKRKKWLNDDLQLTAQALCLEEMLNVSVSFGAIYHIQSRRRREVEIDSDLRKTTESLIIEIRSLLDQSRCPSPIADKKRCPDCSLNSLCQPELINEIRRIKYWSDQLFDVSEEEWDSL</sequence>
<evidence type="ECO:0000256" key="9">
    <source>
        <dbReference type="ARBA" id="ARBA00023004"/>
    </source>
</evidence>
<keyword evidence="10 13" id="KW-0411">Iron-sulfur</keyword>
<evidence type="ECO:0000313" key="15">
    <source>
        <dbReference type="EMBL" id="CCE23039.1"/>
    </source>
</evidence>
<keyword evidence="7 13" id="KW-0378">Hydrolase</keyword>
<dbReference type="Pfam" id="PF01930">
    <property type="entry name" value="Cas_Cas4"/>
    <property type="match status" value="1"/>
</dbReference>
<keyword evidence="12 13" id="KW-0464">Manganese</keyword>
<name>G4SWY4_META2</name>
<dbReference type="InterPro" id="IPR013343">
    <property type="entry name" value="CRISPR-assoc_prot_Cas4"/>
</dbReference>
<keyword evidence="8 13" id="KW-0269">Exonuclease</keyword>
<comment type="function">
    <text evidence="13">CRISPR (clustered regularly interspaced short palindromic repeat) is an adaptive immune system that provides protection against mobile genetic elements (viruses, transposable elements and conjugative plasmids). CRISPR clusters contain sequences complementary to antecedent mobile elements and target invading nucleic acids. CRISPR clusters are transcribed and processed into CRISPR RNA (crRNA).</text>
</comment>